<dbReference type="Pfam" id="PF06689">
    <property type="entry name" value="zf-C4_ClpX"/>
    <property type="match status" value="1"/>
</dbReference>
<protein>
    <recommendedName>
        <fullName evidence="1">ATP-dependent Clp protease ATP-binding subunit ClpX zinc ribbon domain-containing protein</fullName>
    </recommendedName>
</protein>
<sequence>MSSSPPDDGWTGYAPLGASVDACSFCREPRTPERQLMAAGDGSVAICEECVSRFAGFFARRADRHDSDQ</sequence>
<dbReference type="SMART" id="SM00994">
    <property type="entry name" value="zf-C4_ClpX"/>
    <property type="match status" value="1"/>
</dbReference>
<dbReference type="InterPro" id="IPR038366">
    <property type="entry name" value="Znf_CppX_C4_sf"/>
</dbReference>
<name>A0A6J4RNW8_9ACTN</name>
<dbReference type="InterPro" id="IPR010603">
    <property type="entry name" value="Znf_CppX_C4"/>
</dbReference>
<evidence type="ECO:0000313" key="2">
    <source>
        <dbReference type="EMBL" id="CAA9478014.1"/>
    </source>
</evidence>
<feature type="domain" description="ATP-dependent Clp protease ATP-binding subunit ClpX zinc ribbon" evidence="1">
    <location>
        <begin position="20"/>
        <end position="61"/>
    </location>
</feature>
<dbReference type="GO" id="GO:0008270">
    <property type="term" value="F:zinc ion binding"/>
    <property type="evidence" value="ECO:0007669"/>
    <property type="project" value="InterPro"/>
</dbReference>
<reference evidence="2" key="1">
    <citation type="submission" date="2020-02" db="EMBL/GenBank/DDBJ databases">
        <authorList>
            <person name="Meier V. D."/>
        </authorList>
    </citation>
    <scope>NUCLEOTIDE SEQUENCE</scope>
    <source>
        <strain evidence="2">AVDCRST_MAG65</strain>
    </source>
</reference>
<evidence type="ECO:0000259" key="1">
    <source>
        <dbReference type="SMART" id="SM00994"/>
    </source>
</evidence>
<dbReference type="Gene3D" id="6.20.220.10">
    <property type="entry name" value="ClpX chaperone, C4-type zinc finger domain"/>
    <property type="match status" value="1"/>
</dbReference>
<dbReference type="EMBL" id="CADCVL010000214">
    <property type="protein sequence ID" value="CAA9478014.1"/>
    <property type="molecule type" value="Genomic_DNA"/>
</dbReference>
<accession>A0A6J4RNW8</accession>
<organism evidence="2">
    <name type="scientific">uncultured Solirubrobacteraceae bacterium</name>
    <dbReference type="NCBI Taxonomy" id="1162706"/>
    <lineage>
        <taxon>Bacteria</taxon>
        <taxon>Bacillati</taxon>
        <taxon>Actinomycetota</taxon>
        <taxon>Thermoleophilia</taxon>
        <taxon>Solirubrobacterales</taxon>
        <taxon>Solirubrobacteraceae</taxon>
        <taxon>environmental samples</taxon>
    </lineage>
</organism>
<gene>
    <name evidence="2" type="ORF">AVDCRST_MAG65-1269</name>
</gene>
<dbReference type="GO" id="GO:0046983">
    <property type="term" value="F:protein dimerization activity"/>
    <property type="evidence" value="ECO:0007669"/>
    <property type="project" value="InterPro"/>
</dbReference>
<proteinExistence type="predicted"/>
<dbReference type="AlphaFoldDB" id="A0A6J4RNW8"/>